<dbReference type="PROSITE" id="PS00434">
    <property type="entry name" value="HSF_DOMAIN"/>
    <property type="match status" value="1"/>
</dbReference>
<dbReference type="PANTHER" id="PTHR10015:SF409">
    <property type="entry name" value="PROTEIN MGA1"/>
    <property type="match status" value="1"/>
</dbReference>
<keyword evidence="2" id="KW-0238">DNA-binding</keyword>
<sequence length="575" mass="64369">MMITKTFVHQLHYIISEPSTNDLIGWADPEYDNNSFFLKPHDKRFAELVLKRHFKHGNVSSFVRQLHMYGFHKLPNTENNTKNQTANTNHNAPKTKLHKSEMVWYFTHPSGYFTRDSNRELLSKIHRKTTGMGKDGKRKNILSPVCVSYFDHNGNPIHSQHVNMFQNNLPLTDRFGNQTEINMGNQLNMMNEVPRGSVSYNNTPGSQVRVPEARTYSQPLLQTSPRLQTVVGASNQNNNIRISQSTSENNGIYYGSDNNSSFTTTSSLLLPYNRNNLQFHIQSQNNLPLQTTYNITSSSSMMSLPYMTSSIPISPSVGYIPQAAPSSNHQSVLKPTPLNGTDPIPISTYDGVNKPTTRPYFINGENTQSIPNLPITQKIYVEKTNSNILIPVTYSLVGPVPQHSSQPALTKLKNSEPSTQDYTQPKVLPLSSDSKITEVNNTSAISTSSVPKKNSEEPLLSPVHPTQKVLSDNNDNNRSEKESQLDKNIQACLSNNLQDLVKSLVSITDTLNRIRSPDCLISSRLNITTDDSGKVNIELDGKQIKLDQLINMLSEVKTKLIDNDDIISKTLISAD</sequence>
<reference evidence="8" key="1">
    <citation type="submission" date="2023-07" db="EMBL/GenBank/DDBJ databases">
        <title>A draft genome of Kazachstania heterogenica Y-27499.</title>
        <authorList>
            <person name="Donic C."/>
            <person name="Kralova J.S."/>
            <person name="Fidel L."/>
            <person name="Ben-Dor S."/>
            <person name="Jung S."/>
        </authorList>
    </citation>
    <scope>NUCLEOTIDE SEQUENCE [LARGE SCALE GENOMIC DNA]</scope>
    <source>
        <strain evidence="8">Y27499</strain>
    </source>
</reference>
<dbReference type="GO" id="GO:0043565">
    <property type="term" value="F:sequence-specific DNA binding"/>
    <property type="evidence" value="ECO:0007669"/>
    <property type="project" value="InterPro"/>
</dbReference>
<feature type="compositionally biased region" description="Basic and acidic residues" evidence="5">
    <location>
        <begin position="475"/>
        <end position="485"/>
    </location>
</feature>
<dbReference type="Pfam" id="PF00447">
    <property type="entry name" value="HSF_DNA-bind"/>
    <property type="match status" value="1"/>
</dbReference>
<feature type="domain" description="HSF-type DNA-binding" evidence="6">
    <location>
        <begin position="50"/>
        <end position="74"/>
    </location>
</feature>
<evidence type="ECO:0000313" key="7">
    <source>
        <dbReference type="EMBL" id="KAK5779082.1"/>
    </source>
</evidence>
<feature type="compositionally biased region" description="Polar residues" evidence="5">
    <location>
        <begin position="431"/>
        <end position="452"/>
    </location>
</feature>
<comment type="caution">
    <text evidence="7">The sequence shown here is derived from an EMBL/GenBank/DDBJ whole genome shotgun (WGS) entry which is preliminary data.</text>
</comment>
<keyword evidence="8" id="KW-1185">Reference proteome</keyword>
<dbReference type="EMBL" id="JAWIZZ010000047">
    <property type="protein sequence ID" value="KAK5779082.1"/>
    <property type="molecule type" value="Genomic_DNA"/>
</dbReference>
<dbReference type="InterPro" id="IPR000232">
    <property type="entry name" value="HSF_DNA-bd"/>
</dbReference>
<dbReference type="GO" id="GO:0003700">
    <property type="term" value="F:DNA-binding transcription factor activity"/>
    <property type="evidence" value="ECO:0007669"/>
    <property type="project" value="InterPro"/>
</dbReference>
<feature type="region of interest" description="Disordered" evidence="5">
    <location>
        <begin position="401"/>
        <end position="485"/>
    </location>
</feature>
<evidence type="ECO:0000256" key="3">
    <source>
        <dbReference type="ARBA" id="ARBA00023242"/>
    </source>
</evidence>
<evidence type="ECO:0000256" key="1">
    <source>
        <dbReference type="ARBA" id="ARBA00004123"/>
    </source>
</evidence>
<evidence type="ECO:0000256" key="2">
    <source>
        <dbReference type="ARBA" id="ARBA00023125"/>
    </source>
</evidence>
<comment type="subcellular location">
    <subcellularLocation>
        <location evidence="1">Nucleus</location>
    </subcellularLocation>
</comment>
<keyword evidence="3" id="KW-0539">Nucleus</keyword>
<evidence type="ECO:0000256" key="5">
    <source>
        <dbReference type="SAM" id="MobiDB-lite"/>
    </source>
</evidence>
<comment type="similarity">
    <text evidence="4">Belongs to the HSF family.</text>
</comment>
<protein>
    <recommendedName>
        <fullName evidence="6">HSF-type DNA-binding domain-containing protein</fullName>
    </recommendedName>
</protein>
<organism evidence="7 8">
    <name type="scientific">Arxiozyma heterogenica</name>
    <dbReference type="NCBI Taxonomy" id="278026"/>
    <lineage>
        <taxon>Eukaryota</taxon>
        <taxon>Fungi</taxon>
        <taxon>Dikarya</taxon>
        <taxon>Ascomycota</taxon>
        <taxon>Saccharomycotina</taxon>
        <taxon>Saccharomycetes</taxon>
        <taxon>Saccharomycetales</taxon>
        <taxon>Saccharomycetaceae</taxon>
        <taxon>Arxiozyma</taxon>
    </lineage>
</organism>
<gene>
    <name evidence="7" type="ORF">RI543_002967</name>
</gene>
<dbReference type="GO" id="GO:0005634">
    <property type="term" value="C:nucleus"/>
    <property type="evidence" value="ECO:0007669"/>
    <property type="project" value="UniProtKB-SubCell"/>
</dbReference>
<dbReference type="PANTHER" id="PTHR10015">
    <property type="entry name" value="HEAT SHOCK TRANSCRIPTION FACTOR"/>
    <property type="match status" value="1"/>
</dbReference>
<evidence type="ECO:0000256" key="4">
    <source>
        <dbReference type="RuleBase" id="RU004020"/>
    </source>
</evidence>
<evidence type="ECO:0000313" key="8">
    <source>
        <dbReference type="Proteomes" id="UP001306508"/>
    </source>
</evidence>
<dbReference type="Proteomes" id="UP001306508">
    <property type="component" value="Unassembled WGS sequence"/>
</dbReference>
<dbReference type="PRINTS" id="PR00056">
    <property type="entry name" value="HSFDOMAIN"/>
</dbReference>
<dbReference type="AlphaFoldDB" id="A0AAN7WMR7"/>
<accession>A0AAN7WMR7</accession>
<dbReference type="SUPFAM" id="SSF46785">
    <property type="entry name" value="Winged helix' DNA-binding domain"/>
    <property type="match status" value="1"/>
</dbReference>
<name>A0AAN7WMR7_9SACH</name>
<dbReference type="InterPro" id="IPR036390">
    <property type="entry name" value="WH_DNA-bd_sf"/>
</dbReference>
<dbReference type="Gene3D" id="1.10.10.10">
    <property type="entry name" value="Winged helix-like DNA-binding domain superfamily/Winged helix DNA-binding domain"/>
    <property type="match status" value="1"/>
</dbReference>
<proteinExistence type="inferred from homology"/>
<evidence type="ECO:0000259" key="6">
    <source>
        <dbReference type="PROSITE" id="PS00434"/>
    </source>
</evidence>
<dbReference type="InterPro" id="IPR036388">
    <property type="entry name" value="WH-like_DNA-bd_sf"/>
</dbReference>
<dbReference type="SMART" id="SM00415">
    <property type="entry name" value="HSF"/>
    <property type="match status" value="1"/>
</dbReference>